<dbReference type="AlphaFoldDB" id="A0AAD2HSQ0"/>
<comment type="caution">
    <text evidence="1">The sequence shown here is derived from an EMBL/GenBank/DDBJ whole genome shotgun (WGS) entry which is preliminary data.</text>
</comment>
<dbReference type="EMBL" id="CAVNYO010000440">
    <property type="protein sequence ID" value="CAK5280128.1"/>
    <property type="molecule type" value="Genomic_DNA"/>
</dbReference>
<sequence>MILSGASGGIVRSWAIRTRPAVKRSRARMMHCRTCSSPLCRHLDPAEAPSSRKRAVLSSVSFWAREWTTESRGPVAGASLLKRCMRCSNYLASLSERLEDNPRTSSWMVQHDACILIDPGRSDD</sequence>
<gene>
    <name evidence="1" type="ORF">MYCIT1_LOCUS30570</name>
</gene>
<accession>A0AAD2HSQ0</accession>
<evidence type="ECO:0000313" key="1">
    <source>
        <dbReference type="EMBL" id="CAK5280128.1"/>
    </source>
</evidence>
<protein>
    <submittedName>
        <fullName evidence="1">Uncharacterized protein</fullName>
    </submittedName>
</protein>
<proteinExistence type="predicted"/>
<name>A0AAD2HSQ0_9AGAR</name>
<reference evidence="1" key="1">
    <citation type="submission" date="2023-11" db="EMBL/GenBank/DDBJ databases">
        <authorList>
            <person name="De Vega J J."/>
            <person name="De Vega J J."/>
        </authorList>
    </citation>
    <scope>NUCLEOTIDE SEQUENCE</scope>
</reference>
<keyword evidence="2" id="KW-1185">Reference proteome</keyword>
<organism evidence="1 2">
    <name type="scientific">Mycena citricolor</name>
    <dbReference type="NCBI Taxonomy" id="2018698"/>
    <lineage>
        <taxon>Eukaryota</taxon>
        <taxon>Fungi</taxon>
        <taxon>Dikarya</taxon>
        <taxon>Basidiomycota</taxon>
        <taxon>Agaricomycotina</taxon>
        <taxon>Agaricomycetes</taxon>
        <taxon>Agaricomycetidae</taxon>
        <taxon>Agaricales</taxon>
        <taxon>Marasmiineae</taxon>
        <taxon>Mycenaceae</taxon>
        <taxon>Mycena</taxon>
    </lineage>
</organism>
<dbReference type="Proteomes" id="UP001295794">
    <property type="component" value="Unassembled WGS sequence"/>
</dbReference>
<evidence type="ECO:0000313" key="2">
    <source>
        <dbReference type="Proteomes" id="UP001295794"/>
    </source>
</evidence>